<evidence type="ECO:0000256" key="1">
    <source>
        <dbReference type="SAM" id="Phobius"/>
    </source>
</evidence>
<evidence type="ECO:0000259" key="2">
    <source>
        <dbReference type="Pfam" id="PF02470"/>
    </source>
</evidence>
<protein>
    <submittedName>
        <fullName evidence="3">MlaD family protein</fullName>
    </submittedName>
</protein>
<gene>
    <name evidence="3" type="ORF">SK069_10385</name>
</gene>
<accession>A0ABU4VJI6</accession>
<dbReference type="InterPro" id="IPR003399">
    <property type="entry name" value="Mce/MlaD"/>
</dbReference>
<keyword evidence="1" id="KW-1133">Transmembrane helix</keyword>
<dbReference type="RefSeq" id="WP_319954156.1">
    <property type="nucleotide sequence ID" value="NZ_JAXAVX010000004.1"/>
</dbReference>
<dbReference type="InterPro" id="IPR052336">
    <property type="entry name" value="MlaD_Phospholipid_Transporter"/>
</dbReference>
<sequence>MKTIKMALRQYWWAVLVILAAMAVSLVVTVYLLDKQRLPWPWDDTYEVQASFASGQAVTPGQGQAVAVAGVTVGEISKVAIENGRAIVTMRIDRPKLDAVHRDATVMLRPRTGLQDMTIELDPGSRSAPTLRAGQRLDASKATSQVQLDEVLAALDADSRAYFQQLLAASARGFENNDAAIRQILRAGTPTARQTHEVLEVIAQRRDALQGVITRLRRLSTALVDHDQAVGDTLDRAATTLATFAGRDQDLRRSLALLPSTLRLAGDTLDDAGRFAGELGPASRALRPALRDTTKALPGIDPLLRELPADLRPLGTLARQGLPAVRNLRKSVDTLSPLLGDLTSSAKVLQYVVNVLGYDPPGDAKGYSYYLAWFAHNGNSVFSTQDAHGVGWRGQLIFSCDSAGGTPLLPLIQLLNGLGACGS</sequence>
<evidence type="ECO:0000313" key="4">
    <source>
        <dbReference type="Proteomes" id="UP001277761"/>
    </source>
</evidence>
<dbReference type="PANTHER" id="PTHR33371">
    <property type="entry name" value="INTERMEMBRANE PHOSPHOLIPID TRANSPORT SYSTEM BINDING PROTEIN MLAD-RELATED"/>
    <property type="match status" value="1"/>
</dbReference>
<comment type="caution">
    <text evidence="3">The sequence shown here is derived from an EMBL/GenBank/DDBJ whole genome shotgun (WGS) entry which is preliminary data.</text>
</comment>
<keyword evidence="1" id="KW-0812">Transmembrane</keyword>
<dbReference type="PANTHER" id="PTHR33371:SF4">
    <property type="entry name" value="INTERMEMBRANE PHOSPHOLIPID TRANSPORT SYSTEM BINDING PROTEIN MLAD"/>
    <property type="match status" value="1"/>
</dbReference>
<feature type="transmembrane region" description="Helical" evidence="1">
    <location>
        <begin position="12"/>
        <end position="33"/>
    </location>
</feature>
<organism evidence="3 4">
    <name type="scientific">Patulibacter brassicae</name>
    <dbReference type="NCBI Taxonomy" id="1705717"/>
    <lineage>
        <taxon>Bacteria</taxon>
        <taxon>Bacillati</taxon>
        <taxon>Actinomycetota</taxon>
        <taxon>Thermoleophilia</taxon>
        <taxon>Solirubrobacterales</taxon>
        <taxon>Patulibacteraceae</taxon>
        <taxon>Patulibacter</taxon>
    </lineage>
</organism>
<keyword evidence="4" id="KW-1185">Reference proteome</keyword>
<dbReference type="Pfam" id="PF02470">
    <property type="entry name" value="MlaD"/>
    <property type="match status" value="1"/>
</dbReference>
<proteinExistence type="predicted"/>
<keyword evidence="1" id="KW-0472">Membrane</keyword>
<feature type="domain" description="Mce/MlaD" evidence="2">
    <location>
        <begin position="45"/>
        <end position="124"/>
    </location>
</feature>
<evidence type="ECO:0000313" key="3">
    <source>
        <dbReference type="EMBL" id="MDX8152001.1"/>
    </source>
</evidence>
<reference evidence="3 4" key="1">
    <citation type="submission" date="2023-11" db="EMBL/GenBank/DDBJ databases">
        <authorList>
            <person name="Xu M."/>
            <person name="Jiang T."/>
        </authorList>
    </citation>
    <scope>NUCLEOTIDE SEQUENCE [LARGE SCALE GENOMIC DNA]</scope>
    <source>
        <strain evidence="3 4">SD</strain>
    </source>
</reference>
<dbReference type="EMBL" id="JAXAVX010000004">
    <property type="protein sequence ID" value="MDX8152001.1"/>
    <property type="molecule type" value="Genomic_DNA"/>
</dbReference>
<name>A0ABU4VJI6_9ACTN</name>
<dbReference type="Proteomes" id="UP001277761">
    <property type="component" value="Unassembled WGS sequence"/>
</dbReference>